<organism evidence="2 3">
    <name type="scientific">Brachionus plicatilis</name>
    <name type="common">Marine rotifer</name>
    <name type="synonym">Brachionus muelleri</name>
    <dbReference type="NCBI Taxonomy" id="10195"/>
    <lineage>
        <taxon>Eukaryota</taxon>
        <taxon>Metazoa</taxon>
        <taxon>Spiralia</taxon>
        <taxon>Gnathifera</taxon>
        <taxon>Rotifera</taxon>
        <taxon>Eurotatoria</taxon>
        <taxon>Monogononta</taxon>
        <taxon>Pseudotrocha</taxon>
        <taxon>Ploima</taxon>
        <taxon>Brachionidae</taxon>
        <taxon>Brachionus</taxon>
    </lineage>
</organism>
<gene>
    <name evidence="2" type="ORF">BpHYR1_009763</name>
</gene>
<feature type="transmembrane region" description="Helical" evidence="1">
    <location>
        <begin position="22"/>
        <end position="47"/>
    </location>
</feature>
<comment type="caution">
    <text evidence="2">The sequence shown here is derived from an EMBL/GenBank/DDBJ whole genome shotgun (WGS) entry which is preliminary data.</text>
</comment>
<keyword evidence="3" id="KW-1185">Reference proteome</keyword>
<sequence length="67" mass="7434">MNPHQALSVECDSDILLHSLPYINAVFTTVLCSLSFVSLLVSLFACLNKILLNQTEFHFSGLCLGKY</sequence>
<keyword evidence="1" id="KW-0472">Membrane</keyword>
<evidence type="ECO:0000313" key="2">
    <source>
        <dbReference type="EMBL" id="RNA44833.1"/>
    </source>
</evidence>
<accession>A0A3M7T9P9</accession>
<dbReference type="Proteomes" id="UP000276133">
    <property type="component" value="Unassembled WGS sequence"/>
</dbReference>
<dbReference type="AlphaFoldDB" id="A0A3M7T9P9"/>
<dbReference type="EMBL" id="REGN01000054">
    <property type="protein sequence ID" value="RNA44833.1"/>
    <property type="molecule type" value="Genomic_DNA"/>
</dbReference>
<proteinExistence type="predicted"/>
<keyword evidence="1" id="KW-1133">Transmembrane helix</keyword>
<protein>
    <submittedName>
        <fullName evidence="2">Uncharacterized protein</fullName>
    </submittedName>
</protein>
<evidence type="ECO:0000256" key="1">
    <source>
        <dbReference type="SAM" id="Phobius"/>
    </source>
</evidence>
<keyword evidence="1" id="KW-0812">Transmembrane</keyword>
<name>A0A3M7T9P9_BRAPC</name>
<reference evidence="2 3" key="1">
    <citation type="journal article" date="2018" name="Sci. Rep.">
        <title>Genomic signatures of local adaptation to the degree of environmental predictability in rotifers.</title>
        <authorList>
            <person name="Franch-Gras L."/>
            <person name="Hahn C."/>
            <person name="Garcia-Roger E.M."/>
            <person name="Carmona M.J."/>
            <person name="Serra M."/>
            <person name="Gomez A."/>
        </authorList>
    </citation>
    <scope>NUCLEOTIDE SEQUENCE [LARGE SCALE GENOMIC DNA]</scope>
    <source>
        <strain evidence="2">HYR1</strain>
    </source>
</reference>
<evidence type="ECO:0000313" key="3">
    <source>
        <dbReference type="Proteomes" id="UP000276133"/>
    </source>
</evidence>